<gene>
    <name evidence="1" type="ORF">CLV89_12515</name>
</gene>
<accession>A0A2T1A5K2</accession>
<sequence>MASPEEIAYTQKWINGDTLLEQEQMLAKTDDGRYLFDLTKDEI</sequence>
<protein>
    <submittedName>
        <fullName evidence="1">Uncharacterized protein</fullName>
    </submittedName>
</protein>
<dbReference type="AlphaFoldDB" id="A0A2T1A5K2"/>
<organism evidence="1 2">
    <name type="scientific">Tritonibacter scottomollicae</name>
    <name type="common">Epibacterium scottomollicae</name>
    <dbReference type="NCBI Taxonomy" id="483013"/>
    <lineage>
        <taxon>Bacteria</taxon>
        <taxon>Pseudomonadati</taxon>
        <taxon>Pseudomonadota</taxon>
        <taxon>Alphaproteobacteria</taxon>
        <taxon>Rhodobacterales</taxon>
        <taxon>Paracoccaceae</taxon>
        <taxon>Tritonibacter</taxon>
    </lineage>
</organism>
<dbReference type="Proteomes" id="UP000237718">
    <property type="component" value="Unassembled WGS sequence"/>
</dbReference>
<comment type="caution">
    <text evidence="1">The sequence shown here is derived from an EMBL/GenBank/DDBJ whole genome shotgun (WGS) entry which is preliminary data.</text>
</comment>
<evidence type="ECO:0000313" key="2">
    <source>
        <dbReference type="Proteomes" id="UP000237718"/>
    </source>
</evidence>
<evidence type="ECO:0000313" key="1">
    <source>
        <dbReference type="EMBL" id="PRZ43869.1"/>
    </source>
</evidence>
<name>A0A2T1A5K2_TRISK</name>
<proteinExistence type="predicted"/>
<dbReference type="EMBL" id="PVUF01000025">
    <property type="protein sequence ID" value="PRZ43869.1"/>
    <property type="molecule type" value="Genomic_DNA"/>
</dbReference>
<reference evidence="1 2" key="1">
    <citation type="submission" date="2018-03" db="EMBL/GenBank/DDBJ databases">
        <title>Genomic Encyclopedia of Archaeal and Bacterial Type Strains, Phase II (KMG-II): from individual species to whole genera.</title>
        <authorList>
            <person name="Goeker M."/>
        </authorList>
    </citation>
    <scope>NUCLEOTIDE SEQUENCE [LARGE SCALE GENOMIC DNA]</scope>
    <source>
        <strain evidence="1 2">DSM 25328</strain>
    </source>
</reference>